<dbReference type="NCBIfam" id="TIGR03544">
    <property type="entry name" value="DivI1A_domain"/>
    <property type="match status" value="1"/>
</dbReference>
<keyword evidence="5 7" id="KW-0175">Coiled coil</keyword>
<organism evidence="9 10">
    <name type="scientific">Eiseniibacteriota bacterium</name>
    <dbReference type="NCBI Taxonomy" id="2212470"/>
    <lineage>
        <taxon>Bacteria</taxon>
        <taxon>Candidatus Eiseniibacteriota</taxon>
    </lineage>
</organism>
<dbReference type="PANTHER" id="PTHR35794:SF2">
    <property type="entry name" value="CELL DIVISION PROTEIN DIVIVA"/>
    <property type="match status" value="1"/>
</dbReference>
<feature type="coiled-coil region" evidence="7">
    <location>
        <begin position="86"/>
        <end position="163"/>
    </location>
</feature>
<dbReference type="Pfam" id="PF05103">
    <property type="entry name" value="DivIVA"/>
    <property type="match status" value="1"/>
</dbReference>
<feature type="region of interest" description="Disordered" evidence="8">
    <location>
        <begin position="204"/>
        <end position="267"/>
    </location>
</feature>
<dbReference type="Gene3D" id="6.10.250.660">
    <property type="match status" value="1"/>
</dbReference>
<evidence type="ECO:0000256" key="2">
    <source>
        <dbReference type="ARBA" id="ARBA00009008"/>
    </source>
</evidence>
<proteinExistence type="inferred from homology"/>
<keyword evidence="3" id="KW-0963">Cytoplasm</keyword>
<dbReference type="GO" id="GO:0005737">
    <property type="term" value="C:cytoplasm"/>
    <property type="evidence" value="ECO:0007669"/>
    <property type="project" value="UniProtKB-SubCell"/>
</dbReference>
<comment type="subcellular location">
    <subcellularLocation>
        <location evidence="1">Cytoplasm</location>
    </subcellularLocation>
</comment>
<dbReference type="EMBL" id="JAHJDP010000104">
    <property type="protein sequence ID" value="MBU2692904.1"/>
    <property type="molecule type" value="Genomic_DNA"/>
</dbReference>
<evidence type="ECO:0000256" key="4">
    <source>
        <dbReference type="ARBA" id="ARBA00022618"/>
    </source>
</evidence>
<name>A0A948W7S5_UNCEI</name>
<evidence type="ECO:0000256" key="3">
    <source>
        <dbReference type="ARBA" id="ARBA00022490"/>
    </source>
</evidence>
<keyword evidence="4" id="KW-0132">Cell division</keyword>
<protein>
    <submittedName>
        <fullName evidence="9">DivIVA domain-containing protein</fullName>
    </submittedName>
</protein>
<accession>A0A948W7S5</accession>
<evidence type="ECO:0000313" key="10">
    <source>
        <dbReference type="Proteomes" id="UP000777784"/>
    </source>
</evidence>
<keyword evidence="6" id="KW-0131">Cell cycle</keyword>
<evidence type="ECO:0000256" key="5">
    <source>
        <dbReference type="ARBA" id="ARBA00023054"/>
    </source>
</evidence>
<evidence type="ECO:0000256" key="6">
    <source>
        <dbReference type="ARBA" id="ARBA00023306"/>
    </source>
</evidence>
<evidence type="ECO:0000256" key="7">
    <source>
        <dbReference type="SAM" id="Coils"/>
    </source>
</evidence>
<evidence type="ECO:0000256" key="8">
    <source>
        <dbReference type="SAM" id="MobiDB-lite"/>
    </source>
</evidence>
<reference evidence="9" key="1">
    <citation type="submission" date="2021-05" db="EMBL/GenBank/DDBJ databases">
        <title>Energy efficiency and biological interactions define the core microbiome of deep oligotrophic groundwater.</title>
        <authorList>
            <person name="Mehrshad M."/>
            <person name="Lopez-Fernandez M."/>
            <person name="Bell E."/>
            <person name="Bernier-Latmani R."/>
            <person name="Bertilsson S."/>
            <person name="Dopson M."/>
        </authorList>
    </citation>
    <scope>NUCLEOTIDE SEQUENCE</scope>
    <source>
        <strain evidence="9">Modern_marine.mb.64</strain>
    </source>
</reference>
<dbReference type="Proteomes" id="UP000777784">
    <property type="component" value="Unassembled WGS sequence"/>
</dbReference>
<dbReference type="PANTHER" id="PTHR35794">
    <property type="entry name" value="CELL DIVISION PROTEIN DIVIVA"/>
    <property type="match status" value="1"/>
</dbReference>
<dbReference type="InterPro" id="IPR007793">
    <property type="entry name" value="DivIVA_fam"/>
</dbReference>
<evidence type="ECO:0000256" key="1">
    <source>
        <dbReference type="ARBA" id="ARBA00004496"/>
    </source>
</evidence>
<dbReference type="AlphaFoldDB" id="A0A948W7S5"/>
<sequence>MNLTPLDIRKATFRRVLRGVDAEEVGAFLEVVAENYERVIQDHAKINERVSGLEDRIRHYEGMEKFLQQSMLTAEQLVSDAKDASRQKSEKCIEEAQRRAERILEDSRERLRSLSRGVRELESRKGLYVERFRSLLESHLRILEEHEEDLDEIENLGVEVSKLLSQDAGDQADGDDLMEDPVVLESLESFNQGEIGLAQNAEALSMPHPLTGPAMESSGDRHSEEGNPPYLAELEADEQGPEDGGSFFPPRVRRQGFFDIKADGETE</sequence>
<evidence type="ECO:0000313" key="9">
    <source>
        <dbReference type="EMBL" id="MBU2692904.1"/>
    </source>
</evidence>
<comment type="caution">
    <text evidence="9">The sequence shown here is derived from an EMBL/GenBank/DDBJ whole genome shotgun (WGS) entry which is preliminary data.</text>
</comment>
<gene>
    <name evidence="9" type="ORF">KJ970_18445</name>
</gene>
<comment type="similarity">
    <text evidence="2">Belongs to the DivIVA family.</text>
</comment>
<dbReference type="InterPro" id="IPR019933">
    <property type="entry name" value="DivIVA_domain"/>
</dbReference>
<dbReference type="GO" id="GO:0051301">
    <property type="term" value="P:cell division"/>
    <property type="evidence" value="ECO:0007669"/>
    <property type="project" value="UniProtKB-KW"/>
</dbReference>